<name>A0A0U5F251_LIMRT</name>
<evidence type="ECO:0000313" key="1">
    <source>
        <dbReference type="EMBL" id="CUR38684.1"/>
    </source>
</evidence>
<proteinExistence type="predicted"/>
<dbReference type="AlphaFoldDB" id="A0A0U5F251"/>
<sequence>MRYSGIAQLVEHLTVNQVVVSSSLTAGVDEDVDYLRLVNIFFLPT</sequence>
<dbReference type="AntiFam" id="ANF00010">
    <property type="entry name" value="tRNA translation"/>
</dbReference>
<protein>
    <submittedName>
        <fullName evidence="1">Uncharacterized protein</fullName>
    </submittedName>
</protein>
<gene>
    <name evidence="1" type="ORF">LRLP16767_LR3C6_00643</name>
</gene>
<organism evidence="1">
    <name type="scientific">Limosilactobacillus reuteri</name>
    <name type="common">Lactobacillus reuteri</name>
    <dbReference type="NCBI Taxonomy" id="1598"/>
    <lineage>
        <taxon>Bacteria</taxon>
        <taxon>Bacillati</taxon>
        <taxon>Bacillota</taxon>
        <taxon>Bacilli</taxon>
        <taxon>Lactobacillales</taxon>
        <taxon>Lactobacillaceae</taxon>
        <taxon>Limosilactobacillus</taxon>
    </lineage>
</organism>
<reference evidence="1" key="1">
    <citation type="submission" date="2015-10" db="EMBL/GenBank/DDBJ databases">
        <authorList>
            <person name="Gilbert D.G."/>
        </authorList>
    </citation>
    <scope>NUCLEOTIDE SEQUENCE</scope>
    <source>
        <strain evidence="1">3c6</strain>
    </source>
</reference>
<dbReference type="EMBL" id="LN887373">
    <property type="protein sequence ID" value="CUR38684.1"/>
    <property type="molecule type" value="Genomic_DNA"/>
</dbReference>
<accession>A0A0U5F251</accession>